<feature type="region of interest" description="Disordered" evidence="1">
    <location>
        <begin position="68"/>
        <end position="87"/>
    </location>
</feature>
<accession>A0ABC8TGK4</accession>
<dbReference type="Pfam" id="PF03364">
    <property type="entry name" value="Polyketide_cyc"/>
    <property type="match status" value="1"/>
</dbReference>
<sequence length="379" mass="42764">MISCKASKFSCASLSTNFTFKAIPRKLCFYQSNLSFRNNYILFASLDRPKWNSTTHLANYAKNGNKPRIEHDYDEEREGGGGGGGGERKVQCDVQVISWRERRIKAEILVNAEIESVWNALTDYERLADFIPNLVFSGRIPCPHPGRIWLEQRGLQRALYWHIEARVVLDLQEFPNSANDRELHFSMVDGDFKKFEGKWSLKSGERFSPMTLSYEVNVIPRFNFPAIFLERIICSDLPVNLQALACRAERSFGGNHNVLIAESSLGTTSIDSLPSNRIDIHGAVTDHNILSLGEFNKKYSSSGFGPLSQSTSELNNNWGVFGKTCKLDHACMVDEVHLRRFDGLLENGGVHRCVVASITVKAPVCEVWNVLTAYEHLPE</sequence>
<dbReference type="PANTHER" id="PTHR34060">
    <property type="entry name" value="POLYKETIDE CYCLASE / DEHYDRASE AND LIPID TRANSPORT PROTEIN"/>
    <property type="match status" value="1"/>
</dbReference>
<dbReference type="EMBL" id="CAUOFW020004647">
    <property type="protein sequence ID" value="CAK9166660.1"/>
    <property type="molecule type" value="Genomic_DNA"/>
</dbReference>
<dbReference type="Proteomes" id="UP001642360">
    <property type="component" value="Unassembled WGS sequence"/>
</dbReference>
<dbReference type="CDD" id="cd08866">
    <property type="entry name" value="SRPBCC_11"/>
    <property type="match status" value="1"/>
</dbReference>
<comment type="caution">
    <text evidence="3">The sequence shown here is derived from an EMBL/GenBank/DDBJ whole genome shotgun (WGS) entry which is preliminary data.</text>
</comment>
<dbReference type="InterPro" id="IPR005031">
    <property type="entry name" value="COQ10_START"/>
</dbReference>
<feature type="domain" description="Coenzyme Q-binding protein COQ10 START" evidence="2">
    <location>
        <begin position="110"/>
        <end position="244"/>
    </location>
</feature>
<proteinExistence type="predicted"/>
<keyword evidence="4" id="KW-1185">Reference proteome</keyword>
<dbReference type="InterPro" id="IPR023393">
    <property type="entry name" value="START-like_dom_sf"/>
</dbReference>
<dbReference type="PANTHER" id="PTHR34060:SF2">
    <property type="entry name" value="OS03G0837900 PROTEIN"/>
    <property type="match status" value="1"/>
</dbReference>
<dbReference type="AlphaFoldDB" id="A0ABC8TGK4"/>
<dbReference type="SUPFAM" id="SSF55961">
    <property type="entry name" value="Bet v1-like"/>
    <property type="match status" value="1"/>
</dbReference>
<gene>
    <name evidence="3" type="ORF">ILEXP_LOCUS35894</name>
</gene>
<evidence type="ECO:0000256" key="1">
    <source>
        <dbReference type="SAM" id="MobiDB-lite"/>
    </source>
</evidence>
<organism evidence="3 4">
    <name type="scientific">Ilex paraguariensis</name>
    <name type="common">yerba mate</name>
    <dbReference type="NCBI Taxonomy" id="185542"/>
    <lineage>
        <taxon>Eukaryota</taxon>
        <taxon>Viridiplantae</taxon>
        <taxon>Streptophyta</taxon>
        <taxon>Embryophyta</taxon>
        <taxon>Tracheophyta</taxon>
        <taxon>Spermatophyta</taxon>
        <taxon>Magnoliopsida</taxon>
        <taxon>eudicotyledons</taxon>
        <taxon>Gunneridae</taxon>
        <taxon>Pentapetalae</taxon>
        <taxon>asterids</taxon>
        <taxon>campanulids</taxon>
        <taxon>Aquifoliales</taxon>
        <taxon>Aquifoliaceae</taxon>
        <taxon>Ilex</taxon>
    </lineage>
</organism>
<protein>
    <recommendedName>
        <fullName evidence="2">Coenzyme Q-binding protein COQ10 START domain-containing protein</fullName>
    </recommendedName>
</protein>
<evidence type="ECO:0000313" key="4">
    <source>
        <dbReference type="Proteomes" id="UP001642360"/>
    </source>
</evidence>
<dbReference type="Gene3D" id="3.30.530.20">
    <property type="match status" value="1"/>
</dbReference>
<evidence type="ECO:0000313" key="3">
    <source>
        <dbReference type="EMBL" id="CAK9166660.1"/>
    </source>
</evidence>
<evidence type="ECO:0000259" key="2">
    <source>
        <dbReference type="Pfam" id="PF03364"/>
    </source>
</evidence>
<reference evidence="3 4" key="1">
    <citation type="submission" date="2024-02" db="EMBL/GenBank/DDBJ databases">
        <authorList>
            <person name="Vignale AGUSTIN F."/>
            <person name="Sosa J E."/>
            <person name="Modenutti C."/>
        </authorList>
    </citation>
    <scope>NUCLEOTIDE SEQUENCE [LARGE SCALE GENOMIC DNA]</scope>
</reference>
<name>A0ABC8TGK4_9AQUA</name>